<dbReference type="OrthoDB" id="107590at2157"/>
<evidence type="ECO:0000313" key="3">
    <source>
        <dbReference type="Proteomes" id="UP000067738"/>
    </source>
</evidence>
<dbReference type="Proteomes" id="UP000067738">
    <property type="component" value="Chromosome"/>
</dbReference>
<dbReference type="EMBL" id="CP011266">
    <property type="protein sequence ID" value="ALT68741.1"/>
    <property type="molecule type" value="Genomic_DNA"/>
</dbReference>
<reference evidence="2 3" key="1">
    <citation type="submission" date="2015-04" db="EMBL/GenBank/DDBJ databases">
        <title>The complete genome sequence of the rumen methanogen Methanobrevibacter millerae SM9.</title>
        <authorList>
            <person name="Leahy S.C."/>
            <person name="Kelly W.J."/>
            <person name="Pacheco D.M."/>
            <person name="Li D."/>
            <person name="Altermann E."/>
            <person name="Attwood G.T."/>
        </authorList>
    </citation>
    <scope>NUCLEOTIDE SEQUENCE [LARGE SCALE GENOMIC DNA]</scope>
    <source>
        <strain evidence="2 3">SM9</strain>
    </source>
</reference>
<gene>
    <name evidence="2" type="ORF">sm9_0952</name>
</gene>
<feature type="transmembrane region" description="Helical" evidence="1">
    <location>
        <begin position="153"/>
        <end position="176"/>
    </location>
</feature>
<feature type="transmembrane region" description="Helical" evidence="1">
    <location>
        <begin position="241"/>
        <end position="264"/>
    </location>
</feature>
<keyword evidence="1" id="KW-0812">Transmembrane</keyword>
<organism evidence="2 3">
    <name type="scientific">Methanobrevibacter millerae</name>
    <dbReference type="NCBI Taxonomy" id="230361"/>
    <lineage>
        <taxon>Archaea</taxon>
        <taxon>Methanobacteriati</taxon>
        <taxon>Methanobacteriota</taxon>
        <taxon>Methanomada group</taxon>
        <taxon>Methanobacteria</taxon>
        <taxon>Methanobacteriales</taxon>
        <taxon>Methanobacteriaceae</taxon>
        <taxon>Methanobrevibacter</taxon>
    </lineage>
</organism>
<feature type="transmembrane region" description="Helical" evidence="1">
    <location>
        <begin position="205"/>
        <end position="235"/>
    </location>
</feature>
<proteinExistence type="predicted"/>
<dbReference type="PATRIC" id="fig|230361.4.peg.982"/>
<dbReference type="RefSeq" id="WP_058739038.1">
    <property type="nucleotide sequence ID" value="NZ_CP011266.1"/>
</dbReference>
<dbReference type="Pfam" id="PF13197">
    <property type="entry name" value="DUF4013"/>
    <property type="match status" value="1"/>
</dbReference>
<name>A0A0U2SIF2_9EURY</name>
<accession>A0A0U2SIF2</accession>
<dbReference type="InterPro" id="IPR025098">
    <property type="entry name" value="DUF4013"/>
</dbReference>
<dbReference type="GeneID" id="26735922"/>
<keyword evidence="1" id="KW-0472">Membrane</keyword>
<feature type="transmembrane region" description="Helical" evidence="1">
    <location>
        <begin position="74"/>
        <end position="94"/>
    </location>
</feature>
<feature type="transmembrane region" description="Helical" evidence="1">
    <location>
        <begin position="22"/>
        <end position="39"/>
    </location>
</feature>
<keyword evidence="3" id="KW-1185">Reference proteome</keyword>
<keyword evidence="1" id="KW-1133">Transmembrane helix</keyword>
<dbReference type="AlphaFoldDB" id="A0A0U2SIF2"/>
<protein>
    <submittedName>
        <fullName evidence="2">Uncharacterized protein</fullName>
    </submittedName>
</protein>
<sequence length="277" mass="31128">MSSMTDYVVEGLKYPFNDIKKLLCFGAIFAILNLISIAINTKNLDIYRVVVRQARQTNASMFSLKFTQLPANDIYLAIILTIICFIILLFIMGYQYKIVKFSINESDSLPGFADISNIFVNGIKFLAVGVAYNIIPTIVLTIGVVLLENSSMGLVITFIAFVLYLISFFFMIMALGNMVAKDSIKKAFDLNEIICKIDNIGWVRYVGIIIFTVIIFMIVYAFAGLLLGFITILFARVFYQAIVVSAFMGIIQGLFITAYTTVFFNRVCGSIYRQSIK</sequence>
<dbReference type="KEGG" id="mmil:sm9_0952"/>
<evidence type="ECO:0000313" key="2">
    <source>
        <dbReference type="EMBL" id="ALT68741.1"/>
    </source>
</evidence>
<evidence type="ECO:0000256" key="1">
    <source>
        <dbReference type="SAM" id="Phobius"/>
    </source>
</evidence>
<feature type="transmembrane region" description="Helical" evidence="1">
    <location>
        <begin position="125"/>
        <end position="147"/>
    </location>
</feature>